<comment type="cofactor">
    <cofactor evidence="1">
        <name>Mn(2+)</name>
        <dbReference type="ChEBI" id="CHEBI:29035"/>
    </cofactor>
</comment>
<evidence type="ECO:0000256" key="7">
    <source>
        <dbReference type="ARBA" id="ARBA00023080"/>
    </source>
</evidence>
<keyword evidence="8" id="KW-0464">Manganese</keyword>
<evidence type="ECO:0000256" key="9">
    <source>
        <dbReference type="ARBA" id="ARBA00038901"/>
    </source>
</evidence>
<keyword evidence="6" id="KW-0460">Magnesium</keyword>
<comment type="caution">
    <text evidence="13">The sequence shown here is derived from an EMBL/GenBank/DDBJ whole genome shotgun (WGS) entry which is preliminary data.</text>
</comment>
<evidence type="ECO:0000256" key="4">
    <source>
        <dbReference type="ARBA" id="ARBA00022741"/>
    </source>
</evidence>
<comment type="catalytic activity">
    <reaction evidence="10">
        <text>ITP + H2O = IDP + phosphate + H(+)</text>
        <dbReference type="Rhea" id="RHEA:28330"/>
        <dbReference type="ChEBI" id="CHEBI:15377"/>
        <dbReference type="ChEBI" id="CHEBI:15378"/>
        <dbReference type="ChEBI" id="CHEBI:43474"/>
        <dbReference type="ChEBI" id="CHEBI:58280"/>
        <dbReference type="ChEBI" id="CHEBI:61402"/>
        <dbReference type="EC" id="3.6.1.73"/>
    </reaction>
</comment>
<evidence type="ECO:0000256" key="2">
    <source>
        <dbReference type="ARBA" id="ARBA00001946"/>
    </source>
</evidence>
<evidence type="ECO:0000259" key="12">
    <source>
        <dbReference type="Pfam" id="PF01931"/>
    </source>
</evidence>
<dbReference type="SUPFAM" id="SSF52972">
    <property type="entry name" value="ITPase-like"/>
    <property type="match status" value="1"/>
</dbReference>
<evidence type="ECO:0000256" key="11">
    <source>
        <dbReference type="ARBA" id="ARBA00048781"/>
    </source>
</evidence>
<reference evidence="13" key="1">
    <citation type="submission" date="2023-10" db="EMBL/GenBank/DDBJ databases">
        <authorList>
            <person name="Chen Y."/>
            <person name="Shah S."/>
            <person name="Dougan E. K."/>
            <person name="Thang M."/>
            <person name="Chan C."/>
        </authorList>
    </citation>
    <scope>NUCLEOTIDE SEQUENCE [LARGE SCALE GENOMIC DNA]</scope>
</reference>
<dbReference type="InterPro" id="IPR026533">
    <property type="entry name" value="NTPase/PRRC1"/>
</dbReference>
<dbReference type="PANTHER" id="PTHR34699:SF2">
    <property type="entry name" value="NON-CANONICAL PURINE NTP PHOSPHATASE_PRRC1 DOMAIN-CONTAINING PROTEIN"/>
    <property type="match status" value="1"/>
</dbReference>
<evidence type="ECO:0000256" key="8">
    <source>
        <dbReference type="ARBA" id="ARBA00023211"/>
    </source>
</evidence>
<keyword evidence="5" id="KW-0378">Hydrolase</keyword>
<evidence type="ECO:0000256" key="6">
    <source>
        <dbReference type="ARBA" id="ARBA00022842"/>
    </source>
</evidence>
<evidence type="ECO:0000313" key="14">
    <source>
        <dbReference type="Proteomes" id="UP001189429"/>
    </source>
</evidence>
<organism evidence="13 14">
    <name type="scientific">Prorocentrum cordatum</name>
    <dbReference type="NCBI Taxonomy" id="2364126"/>
    <lineage>
        <taxon>Eukaryota</taxon>
        <taxon>Sar</taxon>
        <taxon>Alveolata</taxon>
        <taxon>Dinophyceae</taxon>
        <taxon>Prorocentrales</taxon>
        <taxon>Prorocentraceae</taxon>
        <taxon>Prorocentrum</taxon>
    </lineage>
</organism>
<keyword evidence="7" id="KW-0546">Nucleotide metabolism</keyword>
<keyword evidence="14" id="KW-1185">Reference proteome</keyword>
<dbReference type="EMBL" id="CAUYUJ010015057">
    <property type="protein sequence ID" value="CAK0849397.1"/>
    <property type="molecule type" value="Genomic_DNA"/>
</dbReference>
<name>A0ABN9TT55_9DINO</name>
<evidence type="ECO:0000256" key="5">
    <source>
        <dbReference type="ARBA" id="ARBA00022801"/>
    </source>
</evidence>
<sequence>MAPAAAPRARAPELEQRCRVVVASAGARAERAAVERVFRQCRVEAVRAPSGVNEQPSGHAETIRGAANRLDAAKTLCPGADYYVAIESGLLDVPIPSVGEGVAVPRHFDTSWVLMERGTAGGLRAAASSAGVELPARDVAAAKDRGLPGRRAAAEVAERAGLLDGRDPHAWLTAGRRDREALLGEAIAVALGQLEHVALCGGSRA</sequence>
<comment type="cofactor">
    <cofactor evidence="2">
        <name>Mg(2+)</name>
        <dbReference type="ChEBI" id="CHEBI:18420"/>
    </cofactor>
</comment>
<keyword evidence="3" id="KW-0479">Metal-binding</keyword>
<evidence type="ECO:0000256" key="10">
    <source>
        <dbReference type="ARBA" id="ARBA00048174"/>
    </source>
</evidence>
<feature type="domain" description="Non-canonical purine NTP phosphatase/PRRC1" evidence="12">
    <location>
        <begin position="28"/>
        <end position="193"/>
    </location>
</feature>
<dbReference type="Pfam" id="PF01931">
    <property type="entry name" value="NTPase_I-T"/>
    <property type="match status" value="1"/>
</dbReference>
<evidence type="ECO:0000256" key="3">
    <source>
        <dbReference type="ARBA" id="ARBA00022723"/>
    </source>
</evidence>
<accession>A0ABN9TT55</accession>
<dbReference type="InterPro" id="IPR029001">
    <property type="entry name" value="ITPase-like_fam"/>
</dbReference>
<proteinExistence type="predicted"/>
<keyword evidence="4" id="KW-0547">Nucleotide-binding</keyword>
<gene>
    <name evidence="13" type="ORF">PCOR1329_LOCUS42092</name>
</gene>
<dbReference type="InterPro" id="IPR050299">
    <property type="entry name" value="YjjX_NTPase"/>
</dbReference>
<evidence type="ECO:0000256" key="1">
    <source>
        <dbReference type="ARBA" id="ARBA00001936"/>
    </source>
</evidence>
<dbReference type="EC" id="3.6.1.73" evidence="9"/>
<comment type="catalytic activity">
    <reaction evidence="11">
        <text>XTP + H2O = XDP + phosphate + H(+)</text>
        <dbReference type="Rhea" id="RHEA:28406"/>
        <dbReference type="ChEBI" id="CHEBI:15377"/>
        <dbReference type="ChEBI" id="CHEBI:15378"/>
        <dbReference type="ChEBI" id="CHEBI:43474"/>
        <dbReference type="ChEBI" id="CHEBI:59884"/>
        <dbReference type="ChEBI" id="CHEBI:61314"/>
        <dbReference type="EC" id="3.6.1.73"/>
    </reaction>
</comment>
<protein>
    <recommendedName>
        <fullName evidence="9">inosine/xanthosine triphosphatase</fullName>
        <ecNumber evidence="9">3.6.1.73</ecNumber>
    </recommendedName>
</protein>
<dbReference type="PANTHER" id="PTHR34699">
    <property type="match status" value="1"/>
</dbReference>
<dbReference type="Proteomes" id="UP001189429">
    <property type="component" value="Unassembled WGS sequence"/>
</dbReference>
<dbReference type="Gene3D" id="3.90.950.10">
    <property type="match status" value="1"/>
</dbReference>
<evidence type="ECO:0000313" key="13">
    <source>
        <dbReference type="EMBL" id="CAK0849397.1"/>
    </source>
</evidence>